<evidence type="ECO:0000256" key="9">
    <source>
        <dbReference type="ARBA" id="ARBA00022741"/>
    </source>
</evidence>
<keyword evidence="13" id="KW-0902">Two-component regulatory system</keyword>
<dbReference type="InterPro" id="IPR005467">
    <property type="entry name" value="His_kinase_dom"/>
</dbReference>
<feature type="transmembrane region" description="Helical" evidence="18">
    <location>
        <begin position="218"/>
        <end position="240"/>
    </location>
</feature>
<evidence type="ECO:0000256" key="7">
    <source>
        <dbReference type="ARBA" id="ARBA00022679"/>
    </source>
</evidence>
<dbReference type="InterPro" id="IPR003594">
    <property type="entry name" value="HATPase_dom"/>
</dbReference>
<dbReference type="PRINTS" id="PR00344">
    <property type="entry name" value="BCTRLSENSOR"/>
</dbReference>
<keyword evidence="22" id="KW-1185">Reference proteome</keyword>
<keyword evidence="9" id="KW-0547">Nucleotide-binding</keyword>
<evidence type="ECO:0000256" key="8">
    <source>
        <dbReference type="ARBA" id="ARBA00022692"/>
    </source>
</evidence>
<dbReference type="Gene3D" id="3.40.50.2300">
    <property type="match status" value="1"/>
</dbReference>
<sequence>MLTATHYVLANLSQFVSFKDGASAIWPSSGFYLAMVLLLGRRVGLPIFLSELTVNSLLFYKDIPTILGISFISTIEPLITGWLLSRFLNSNRSGRRLFESSRNVFKFLILILPSPMITTSFAVAVLCLTGKASWEFYGVIWQTWSISVITGRLIITPFVLVWVSQFWRRIQFKSSSVAEFAVLLILLLIISRFAFWVGNPVEYMMIPLLLWSAFRFGAAQSTLLVVVISAVAIFGTARGLGAFVQSSVTESLMLLQSFICVIALTSYFLLAVIHENRTAQFKLKKANEELEQRVTERTAELQQAKEVADSANHAKSEFLANMSHELRTPLNGILGYAQILARSKALPQKEKHGVDIIHQCGAHLLTLINDILDLSKIEARKLELYPQSFYFPSFLQGVVEICRIRADQKNIEFIYQPDASLPEGIQADEKRLRQVLINLLGNAIKFTDNGAVTFKVDVIESRGKHSKYIKFQIIDTGVGIAADQVGAIFQAFEQVGDQKRQSEGTGLGLAISQKIVQLMDGTIQVTSQLGVGSNFYFEVELPIDYNWVQQTNRCLQKIIGYTGQKHSVLIIDDRWENCSVIRHLLEPIGFDVIEAPNGQEGLNKMCSQQPNLVITDLAMPVMNGFEMLKQVRHSEDLNNYIVIVSSASVANIDRQMSLDAGGDDFLPKPVQADELFAILEKYLDIDWQYESEDKGISNTLELNDIAIITPLTEELQVLLKLAQQGRLKKITEMLEEWEQRDISYQPFANLIKPLAKQFQAKKIEQLIESYLNQGDV</sequence>
<name>A0A3S5K370_9CYAN</name>
<dbReference type="SUPFAM" id="SSF55874">
    <property type="entry name" value="ATPase domain of HSP90 chaperone/DNA topoisomerase II/histidine kinase"/>
    <property type="match status" value="1"/>
</dbReference>
<evidence type="ECO:0000313" key="22">
    <source>
        <dbReference type="Proteomes" id="UP000271624"/>
    </source>
</evidence>
<evidence type="ECO:0000256" key="2">
    <source>
        <dbReference type="ARBA" id="ARBA00004651"/>
    </source>
</evidence>
<feature type="transmembrane region" description="Helical" evidence="18">
    <location>
        <begin position="144"/>
        <end position="164"/>
    </location>
</feature>
<dbReference type="Pfam" id="PF02518">
    <property type="entry name" value="HATPase_c"/>
    <property type="match status" value="1"/>
</dbReference>
<dbReference type="FunFam" id="1.10.287.130:FF:000038">
    <property type="entry name" value="Sensory transduction histidine kinase"/>
    <property type="match status" value="1"/>
</dbReference>
<keyword evidence="8 18" id="KW-0812">Transmembrane</keyword>
<dbReference type="GO" id="GO:0000155">
    <property type="term" value="F:phosphorelay sensor kinase activity"/>
    <property type="evidence" value="ECO:0007669"/>
    <property type="project" value="InterPro"/>
</dbReference>
<feature type="domain" description="Histidine kinase" evidence="19">
    <location>
        <begin position="321"/>
        <end position="545"/>
    </location>
</feature>
<dbReference type="EC" id="2.7.13.3" evidence="4"/>
<evidence type="ECO:0000256" key="12">
    <source>
        <dbReference type="ARBA" id="ARBA00022989"/>
    </source>
</evidence>
<dbReference type="Proteomes" id="UP000271624">
    <property type="component" value="Unassembled WGS sequence"/>
</dbReference>
<dbReference type="SMART" id="SM00448">
    <property type="entry name" value="REC"/>
    <property type="match status" value="1"/>
</dbReference>
<evidence type="ECO:0000259" key="20">
    <source>
        <dbReference type="PROSITE" id="PS50110"/>
    </source>
</evidence>
<reference evidence="21" key="1">
    <citation type="submission" date="2018-12" db="EMBL/GenBank/DDBJ databases">
        <authorList>
            <person name="Will S."/>
            <person name="Neumann-Schaal M."/>
            <person name="Henke P."/>
        </authorList>
    </citation>
    <scope>NUCLEOTIDE SEQUENCE</scope>
    <source>
        <strain evidence="21">PCC 7102</strain>
    </source>
</reference>
<dbReference type="Pfam" id="PF00512">
    <property type="entry name" value="HisKA"/>
    <property type="match status" value="1"/>
</dbReference>
<keyword evidence="10" id="KW-0418">Kinase</keyword>
<evidence type="ECO:0000256" key="6">
    <source>
        <dbReference type="ARBA" id="ARBA00022553"/>
    </source>
</evidence>
<dbReference type="InterPro" id="IPR004358">
    <property type="entry name" value="Sig_transdc_His_kin-like_C"/>
</dbReference>
<evidence type="ECO:0000256" key="4">
    <source>
        <dbReference type="ARBA" id="ARBA00012438"/>
    </source>
</evidence>
<dbReference type="PANTHER" id="PTHR45339:SF1">
    <property type="entry name" value="HYBRID SIGNAL TRANSDUCTION HISTIDINE KINASE J"/>
    <property type="match status" value="1"/>
</dbReference>
<feature type="transmembrane region" description="Helical" evidence="18">
    <location>
        <begin position="176"/>
        <end position="198"/>
    </location>
</feature>
<dbReference type="CDD" id="cd16922">
    <property type="entry name" value="HATPase_EvgS-ArcB-TorS-like"/>
    <property type="match status" value="1"/>
</dbReference>
<evidence type="ECO:0000313" key="21">
    <source>
        <dbReference type="EMBL" id="RUT05131.1"/>
    </source>
</evidence>
<accession>A0A3S5K370</accession>
<evidence type="ECO:0000256" key="15">
    <source>
        <dbReference type="ARBA" id="ARBA00023306"/>
    </source>
</evidence>
<keyword evidence="5" id="KW-1003">Cell membrane</keyword>
<dbReference type="InterPro" id="IPR036097">
    <property type="entry name" value="HisK_dim/P_sf"/>
</dbReference>
<dbReference type="InterPro" id="IPR003661">
    <property type="entry name" value="HisK_dim/P_dom"/>
</dbReference>
<keyword evidence="11" id="KW-0067">ATP-binding</keyword>
<dbReference type="Gene3D" id="1.10.287.130">
    <property type="match status" value="1"/>
</dbReference>
<evidence type="ECO:0000256" key="5">
    <source>
        <dbReference type="ARBA" id="ARBA00022475"/>
    </source>
</evidence>
<dbReference type="PROSITE" id="PS50109">
    <property type="entry name" value="HIS_KIN"/>
    <property type="match status" value="1"/>
</dbReference>
<comment type="subcellular location">
    <subcellularLocation>
        <location evidence="2">Cell membrane</location>
        <topology evidence="2">Multi-pass membrane protein</topology>
    </subcellularLocation>
</comment>
<dbReference type="AlphaFoldDB" id="A0A3S5K370"/>
<dbReference type="CDD" id="cd17546">
    <property type="entry name" value="REC_hyHK_CKI1_RcsC-like"/>
    <property type="match status" value="1"/>
</dbReference>
<dbReference type="GO" id="GO:0005524">
    <property type="term" value="F:ATP binding"/>
    <property type="evidence" value="ECO:0007669"/>
    <property type="project" value="UniProtKB-KW"/>
</dbReference>
<keyword evidence="15" id="KW-0131">Cell cycle</keyword>
<evidence type="ECO:0000256" key="17">
    <source>
        <dbReference type="PROSITE-ProRule" id="PRU00169"/>
    </source>
</evidence>
<organism evidence="21 22">
    <name type="scientific">Dulcicalothrix desertica PCC 7102</name>
    <dbReference type="NCBI Taxonomy" id="232991"/>
    <lineage>
        <taxon>Bacteria</taxon>
        <taxon>Bacillati</taxon>
        <taxon>Cyanobacteriota</taxon>
        <taxon>Cyanophyceae</taxon>
        <taxon>Nostocales</taxon>
        <taxon>Calotrichaceae</taxon>
        <taxon>Dulcicalothrix</taxon>
    </lineage>
</organism>
<dbReference type="InterPro" id="IPR036890">
    <property type="entry name" value="HATPase_C_sf"/>
</dbReference>
<keyword evidence="7" id="KW-0808">Transferase</keyword>
<evidence type="ECO:0000256" key="1">
    <source>
        <dbReference type="ARBA" id="ARBA00000085"/>
    </source>
</evidence>
<evidence type="ECO:0000256" key="10">
    <source>
        <dbReference type="ARBA" id="ARBA00022777"/>
    </source>
</evidence>
<dbReference type="PROSITE" id="PS50110">
    <property type="entry name" value="RESPONSE_REGULATORY"/>
    <property type="match status" value="1"/>
</dbReference>
<keyword evidence="6 17" id="KW-0597">Phosphoprotein</keyword>
<dbReference type="PANTHER" id="PTHR45339">
    <property type="entry name" value="HYBRID SIGNAL TRANSDUCTION HISTIDINE KINASE J"/>
    <property type="match status" value="1"/>
</dbReference>
<keyword evidence="12 18" id="KW-1133">Transmembrane helix</keyword>
<dbReference type="FunFam" id="3.30.565.10:FF:000010">
    <property type="entry name" value="Sensor histidine kinase RcsC"/>
    <property type="match status" value="1"/>
</dbReference>
<dbReference type="Pfam" id="PF05231">
    <property type="entry name" value="MASE1"/>
    <property type="match status" value="1"/>
</dbReference>
<gene>
    <name evidence="21" type="ORF">DSM106972_039520</name>
</gene>
<comment type="caution">
    <text evidence="21">The sequence shown here is derived from an EMBL/GenBank/DDBJ whole genome shotgun (WGS) entry which is preliminary data.</text>
</comment>
<comment type="catalytic activity">
    <reaction evidence="1">
        <text>ATP + protein L-histidine = ADP + protein N-phospho-L-histidine.</text>
        <dbReference type="EC" id="2.7.13.3"/>
    </reaction>
</comment>
<dbReference type="SUPFAM" id="SSF47384">
    <property type="entry name" value="Homodimeric domain of signal transducing histidine kinase"/>
    <property type="match status" value="1"/>
</dbReference>
<dbReference type="InterPro" id="IPR007895">
    <property type="entry name" value="MASE1"/>
</dbReference>
<feature type="modified residue" description="4-aspartylphosphate" evidence="17">
    <location>
        <position position="616"/>
    </location>
</feature>
<dbReference type="Gene3D" id="3.30.565.10">
    <property type="entry name" value="Histidine kinase-like ATPase, C-terminal domain"/>
    <property type="match status" value="1"/>
</dbReference>
<protein>
    <recommendedName>
        <fullName evidence="16">Circadian input-output histidine kinase CikA</fullName>
        <ecNumber evidence="4">2.7.13.3</ecNumber>
    </recommendedName>
</protein>
<dbReference type="SMART" id="SM00387">
    <property type="entry name" value="HATPase_c"/>
    <property type="match status" value="1"/>
</dbReference>
<feature type="domain" description="Response regulatory" evidence="20">
    <location>
        <begin position="567"/>
        <end position="683"/>
    </location>
</feature>
<evidence type="ECO:0000256" key="3">
    <source>
        <dbReference type="ARBA" id="ARBA00006402"/>
    </source>
</evidence>
<dbReference type="SUPFAM" id="SSF52172">
    <property type="entry name" value="CheY-like"/>
    <property type="match status" value="1"/>
</dbReference>
<feature type="transmembrane region" description="Helical" evidence="18">
    <location>
        <begin position="252"/>
        <end position="273"/>
    </location>
</feature>
<evidence type="ECO:0000256" key="13">
    <source>
        <dbReference type="ARBA" id="ARBA00023012"/>
    </source>
</evidence>
<reference evidence="21" key="2">
    <citation type="journal article" date="2019" name="Genome Biol. Evol.">
        <title>Day and night: Metabolic profiles and evolutionary relationships of six axenic non-marine cyanobacteria.</title>
        <authorList>
            <person name="Will S.E."/>
            <person name="Henke P."/>
            <person name="Boedeker C."/>
            <person name="Huang S."/>
            <person name="Brinkmann H."/>
            <person name="Rohde M."/>
            <person name="Jarek M."/>
            <person name="Friedl T."/>
            <person name="Seufert S."/>
            <person name="Schumacher M."/>
            <person name="Overmann J."/>
            <person name="Neumann-Schaal M."/>
            <person name="Petersen J."/>
        </authorList>
    </citation>
    <scope>NUCLEOTIDE SEQUENCE [LARGE SCALE GENOMIC DNA]</scope>
    <source>
        <strain evidence="21">PCC 7102</strain>
    </source>
</reference>
<evidence type="ECO:0000256" key="11">
    <source>
        <dbReference type="ARBA" id="ARBA00022840"/>
    </source>
</evidence>
<feature type="transmembrane region" description="Helical" evidence="18">
    <location>
        <begin position="104"/>
        <end position="124"/>
    </location>
</feature>
<feature type="transmembrane region" description="Helical" evidence="18">
    <location>
        <begin position="24"/>
        <end position="43"/>
    </location>
</feature>
<dbReference type="EMBL" id="RSCL01000009">
    <property type="protein sequence ID" value="RUT05131.1"/>
    <property type="molecule type" value="Genomic_DNA"/>
</dbReference>
<evidence type="ECO:0000259" key="19">
    <source>
        <dbReference type="PROSITE" id="PS50109"/>
    </source>
</evidence>
<proteinExistence type="inferred from homology"/>
<dbReference type="InterPro" id="IPR001789">
    <property type="entry name" value="Sig_transdc_resp-reg_receiver"/>
</dbReference>
<dbReference type="SMART" id="SM00388">
    <property type="entry name" value="HisKA"/>
    <property type="match status" value="1"/>
</dbReference>
<evidence type="ECO:0000256" key="18">
    <source>
        <dbReference type="SAM" id="Phobius"/>
    </source>
</evidence>
<dbReference type="GO" id="GO:0005886">
    <property type="term" value="C:plasma membrane"/>
    <property type="evidence" value="ECO:0007669"/>
    <property type="project" value="UniProtKB-SubCell"/>
</dbReference>
<feature type="transmembrane region" description="Helical" evidence="18">
    <location>
        <begin position="63"/>
        <end position="84"/>
    </location>
</feature>
<dbReference type="InterPro" id="IPR011006">
    <property type="entry name" value="CheY-like_superfamily"/>
</dbReference>
<comment type="similarity">
    <text evidence="3">In the N-terminal section; belongs to the phytochrome family.</text>
</comment>
<keyword evidence="14 18" id="KW-0472">Membrane</keyword>
<dbReference type="CDD" id="cd00082">
    <property type="entry name" value="HisKA"/>
    <property type="match status" value="1"/>
</dbReference>
<evidence type="ECO:0000256" key="16">
    <source>
        <dbReference type="ARBA" id="ARBA00074306"/>
    </source>
</evidence>
<evidence type="ECO:0000256" key="14">
    <source>
        <dbReference type="ARBA" id="ARBA00023136"/>
    </source>
</evidence>
<dbReference type="Pfam" id="PF00072">
    <property type="entry name" value="Response_reg"/>
    <property type="match status" value="1"/>
</dbReference>